<name>C0BA70_9FIRM</name>
<reference evidence="1 2" key="1">
    <citation type="submission" date="2009-02" db="EMBL/GenBank/DDBJ databases">
        <authorList>
            <person name="Fulton L."/>
            <person name="Clifton S."/>
            <person name="Fulton B."/>
            <person name="Xu J."/>
            <person name="Minx P."/>
            <person name="Pepin K.H."/>
            <person name="Johnson M."/>
            <person name="Bhonagiri V."/>
            <person name="Nash W.E."/>
            <person name="Mardis E.R."/>
            <person name="Wilson R.K."/>
        </authorList>
    </citation>
    <scope>NUCLEOTIDE SEQUENCE [LARGE SCALE GENOMIC DNA]</scope>
    <source>
        <strain evidence="1 2">ATCC 27758</strain>
    </source>
</reference>
<dbReference type="RefSeq" id="WP_008375469.1">
    <property type="nucleotide sequence ID" value="NZ_CP102277.1"/>
</dbReference>
<comment type="caution">
    <text evidence="1">The sequence shown here is derived from an EMBL/GenBank/DDBJ whole genome shotgun (WGS) entry which is preliminary data.</text>
</comment>
<dbReference type="Proteomes" id="UP000003793">
    <property type="component" value="Unassembled WGS sequence"/>
</dbReference>
<dbReference type="AlphaFoldDB" id="C0BA70"/>
<dbReference type="EMBL" id="ABVR01000041">
    <property type="protein sequence ID" value="EEG89712.1"/>
    <property type="molecule type" value="Genomic_DNA"/>
</dbReference>
<gene>
    <name evidence="1" type="ORF">COPCOM_02702</name>
</gene>
<dbReference type="GeneID" id="92824968"/>
<reference evidence="1 2" key="2">
    <citation type="submission" date="2009-03" db="EMBL/GenBank/DDBJ databases">
        <title>Draft genome sequence of Coprococcus comes (ATCC 27758).</title>
        <authorList>
            <person name="Sudarsanam P."/>
            <person name="Ley R."/>
            <person name="Guruge J."/>
            <person name="Turnbaugh P.J."/>
            <person name="Mahowald M."/>
            <person name="Liep D."/>
            <person name="Gordon J."/>
        </authorList>
    </citation>
    <scope>NUCLEOTIDE SEQUENCE [LARGE SCALE GENOMIC DNA]</scope>
    <source>
        <strain evidence="1 2">ATCC 27758</strain>
    </source>
</reference>
<proteinExistence type="predicted"/>
<organism evidence="1 2">
    <name type="scientific">Coprococcus comes ATCC 27758</name>
    <dbReference type="NCBI Taxonomy" id="470146"/>
    <lineage>
        <taxon>Bacteria</taxon>
        <taxon>Bacillati</taxon>
        <taxon>Bacillota</taxon>
        <taxon>Clostridia</taxon>
        <taxon>Lachnospirales</taxon>
        <taxon>Lachnospiraceae</taxon>
        <taxon>Coprococcus</taxon>
    </lineage>
</organism>
<sequence>MAARCEIPYKEFWGMTPKALLIYKEEKDRAEREKARMADISAWMVGIYVGKAIGCALDSKSQYPQKNFIFTEEQEMTEEEIEEKIEENTQIASVNFAAYAKALNESRGR</sequence>
<dbReference type="HOGENOM" id="CLU_2299834_0_0_9"/>
<evidence type="ECO:0000313" key="2">
    <source>
        <dbReference type="Proteomes" id="UP000003793"/>
    </source>
</evidence>
<evidence type="ECO:0000313" key="1">
    <source>
        <dbReference type="EMBL" id="EEG89712.1"/>
    </source>
</evidence>
<protein>
    <submittedName>
        <fullName evidence="1">Uncharacterized protein</fullName>
    </submittedName>
</protein>
<accession>C0BA70</accession>